<evidence type="ECO:0000313" key="2">
    <source>
        <dbReference type="EMBL" id="KAK9949782.1"/>
    </source>
</evidence>
<gene>
    <name evidence="2" type="ORF">M0R45_005296</name>
</gene>
<dbReference type="AlphaFoldDB" id="A0AAW1YM30"/>
<evidence type="ECO:0000313" key="3">
    <source>
        <dbReference type="Proteomes" id="UP001457282"/>
    </source>
</evidence>
<dbReference type="EMBL" id="JBEDUW010000001">
    <property type="protein sequence ID" value="KAK9949782.1"/>
    <property type="molecule type" value="Genomic_DNA"/>
</dbReference>
<evidence type="ECO:0000256" key="1">
    <source>
        <dbReference type="SAM" id="MobiDB-lite"/>
    </source>
</evidence>
<reference evidence="2 3" key="1">
    <citation type="journal article" date="2023" name="G3 (Bethesda)">
        <title>A chromosome-length genome assembly and annotation of blackberry (Rubus argutus, cv. 'Hillquist').</title>
        <authorList>
            <person name="Bruna T."/>
            <person name="Aryal R."/>
            <person name="Dudchenko O."/>
            <person name="Sargent D.J."/>
            <person name="Mead D."/>
            <person name="Buti M."/>
            <person name="Cavallini A."/>
            <person name="Hytonen T."/>
            <person name="Andres J."/>
            <person name="Pham M."/>
            <person name="Weisz D."/>
            <person name="Mascagni F."/>
            <person name="Usai G."/>
            <person name="Natali L."/>
            <person name="Bassil N."/>
            <person name="Fernandez G.E."/>
            <person name="Lomsadze A."/>
            <person name="Armour M."/>
            <person name="Olukolu B."/>
            <person name="Poorten T."/>
            <person name="Britton C."/>
            <person name="Davik J."/>
            <person name="Ashrafi H."/>
            <person name="Aiden E.L."/>
            <person name="Borodovsky M."/>
            <person name="Worthington M."/>
        </authorList>
    </citation>
    <scope>NUCLEOTIDE SEQUENCE [LARGE SCALE GENOMIC DNA]</scope>
    <source>
        <strain evidence="2">PI 553951</strain>
    </source>
</reference>
<name>A0AAW1YM30_RUBAR</name>
<feature type="region of interest" description="Disordered" evidence="1">
    <location>
        <begin position="119"/>
        <end position="153"/>
    </location>
</feature>
<organism evidence="2 3">
    <name type="scientific">Rubus argutus</name>
    <name type="common">Southern blackberry</name>
    <dbReference type="NCBI Taxonomy" id="59490"/>
    <lineage>
        <taxon>Eukaryota</taxon>
        <taxon>Viridiplantae</taxon>
        <taxon>Streptophyta</taxon>
        <taxon>Embryophyta</taxon>
        <taxon>Tracheophyta</taxon>
        <taxon>Spermatophyta</taxon>
        <taxon>Magnoliopsida</taxon>
        <taxon>eudicotyledons</taxon>
        <taxon>Gunneridae</taxon>
        <taxon>Pentapetalae</taxon>
        <taxon>rosids</taxon>
        <taxon>fabids</taxon>
        <taxon>Rosales</taxon>
        <taxon>Rosaceae</taxon>
        <taxon>Rosoideae</taxon>
        <taxon>Rosoideae incertae sedis</taxon>
        <taxon>Rubus</taxon>
    </lineage>
</organism>
<keyword evidence="3" id="KW-1185">Reference proteome</keyword>
<comment type="caution">
    <text evidence="2">The sequence shown here is derived from an EMBL/GenBank/DDBJ whole genome shotgun (WGS) entry which is preliminary data.</text>
</comment>
<protein>
    <submittedName>
        <fullName evidence="2">Uncharacterized protein</fullName>
    </submittedName>
</protein>
<sequence length="153" mass="17095">MASLYRSSCLSDCHHCTCKFLLQKQHHNSSSQSITIDHSRRLLWTPASPNCSSSDLIDHAQARASLSTPAGFSLHPHHEPVLLAAPQPWIPSPHSRRAHPLPWLQSRRRLQITDPLSAQPCSSSVVVPNDAAINHRPPRAISDPNPRHQRRSE</sequence>
<accession>A0AAW1YM30</accession>
<proteinExistence type="predicted"/>
<dbReference type="Proteomes" id="UP001457282">
    <property type="component" value="Unassembled WGS sequence"/>
</dbReference>